<gene>
    <name evidence="1" type="ORF">SADUNF_Sadunf13G0062800</name>
</gene>
<dbReference type="Proteomes" id="UP000657918">
    <property type="component" value="Unassembled WGS sequence"/>
</dbReference>
<dbReference type="EMBL" id="JADGMS010000013">
    <property type="protein sequence ID" value="KAF9670385.1"/>
    <property type="molecule type" value="Genomic_DNA"/>
</dbReference>
<reference evidence="1 2" key="1">
    <citation type="submission" date="2020-10" db="EMBL/GenBank/DDBJ databases">
        <title>Plant Genome Project.</title>
        <authorList>
            <person name="Zhang R.-G."/>
        </authorList>
    </citation>
    <scope>NUCLEOTIDE SEQUENCE [LARGE SCALE GENOMIC DNA]</scope>
    <source>
        <strain evidence="1">FAFU-HL-1</strain>
        <tissue evidence="1">Leaf</tissue>
    </source>
</reference>
<comment type="caution">
    <text evidence="1">The sequence shown here is derived from an EMBL/GenBank/DDBJ whole genome shotgun (WGS) entry which is preliminary data.</text>
</comment>
<evidence type="ECO:0000313" key="1">
    <source>
        <dbReference type="EMBL" id="KAF9670385.1"/>
    </source>
</evidence>
<accession>A0A835MLT8</accession>
<name>A0A835MLT8_9ROSI</name>
<protein>
    <submittedName>
        <fullName evidence="1">Uncharacterized protein</fullName>
    </submittedName>
</protein>
<dbReference type="PANTHER" id="PTHR14303:SF0">
    <property type="entry name" value="DNA POLYMERASE DELTA SUBUNIT 4"/>
    <property type="match status" value="1"/>
</dbReference>
<dbReference type="PANTHER" id="PTHR14303">
    <property type="entry name" value="DNA POLYMERASE DELTA SUBUNIT 4"/>
    <property type="match status" value="1"/>
</dbReference>
<dbReference type="GO" id="GO:0043625">
    <property type="term" value="C:delta DNA polymerase complex"/>
    <property type="evidence" value="ECO:0007669"/>
    <property type="project" value="TreeGrafter"/>
</dbReference>
<dbReference type="InterPro" id="IPR007218">
    <property type="entry name" value="DNA_pol_delta_4"/>
</dbReference>
<keyword evidence="2" id="KW-1185">Reference proteome</keyword>
<dbReference type="GO" id="GO:0006261">
    <property type="term" value="P:DNA-templated DNA replication"/>
    <property type="evidence" value="ECO:0007669"/>
    <property type="project" value="TreeGrafter"/>
</dbReference>
<proteinExistence type="predicted"/>
<dbReference type="AlphaFoldDB" id="A0A835MLT8"/>
<dbReference type="OrthoDB" id="337486at2759"/>
<sequence length="132" mass="14993">MATTLSYIKSFYKLKKSKSCITKPTSSKKSSLHLIASLDSDITQLTALISHGSPDLKVFCFIIEKLCLDYYDNHEELTRHFDMNMAYGPCLGMSRLARRELAQCLGLNPPIEFEGPLKGEKVQSKCWWDGRI</sequence>
<dbReference type="GO" id="GO:0003887">
    <property type="term" value="F:DNA-directed DNA polymerase activity"/>
    <property type="evidence" value="ECO:0007669"/>
    <property type="project" value="TreeGrafter"/>
</dbReference>
<dbReference type="Pfam" id="PF04081">
    <property type="entry name" value="DNA_pol_delta_4"/>
    <property type="match status" value="1"/>
</dbReference>
<evidence type="ECO:0000313" key="2">
    <source>
        <dbReference type="Proteomes" id="UP000657918"/>
    </source>
</evidence>
<organism evidence="1 2">
    <name type="scientific">Salix dunnii</name>
    <dbReference type="NCBI Taxonomy" id="1413687"/>
    <lineage>
        <taxon>Eukaryota</taxon>
        <taxon>Viridiplantae</taxon>
        <taxon>Streptophyta</taxon>
        <taxon>Embryophyta</taxon>
        <taxon>Tracheophyta</taxon>
        <taxon>Spermatophyta</taxon>
        <taxon>Magnoliopsida</taxon>
        <taxon>eudicotyledons</taxon>
        <taxon>Gunneridae</taxon>
        <taxon>Pentapetalae</taxon>
        <taxon>rosids</taxon>
        <taxon>fabids</taxon>
        <taxon>Malpighiales</taxon>
        <taxon>Salicaceae</taxon>
        <taxon>Saliceae</taxon>
        <taxon>Salix</taxon>
    </lineage>
</organism>
<dbReference type="GO" id="GO:0000731">
    <property type="term" value="P:DNA synthesis involved in DNA repair"/>
    <property type="evidence" value="ECO:0007669"/>
    <property type="project" value="InterPro"/>
</dbReference>